<keyword evidence="7" id="KW-0472">Membrane</keyword>
<keyword evidence="6" id="KW-1278">Translocase</keyword>
<dbReference type="EMBL" id="PGTB01000189">
    <property type="protein sequence ID" value="PJE34386.1"/>
    <property type="molecule type" value="Genomic_DNA"/>
</dbReference>
<name>A0A2M8IV26_9RHOB</name>
<evidence type="ECO:0000256" key="6">
    <source>
        <dbReference type="ARBA" id="ARBA00022967"/>
    </source>
</evidence>
<comment type="caution">
    <text evidence="9">The sequence shown here is derived from an EMBL/GenBank/DDBJ whole genome shotgun (WGS) entry which is preliminary data.</text>
</comment>
<gene>
    <name evidence="9" type="ORF">CVM52_22565</name>
</gene>
<proteinExistence type="predicted"/>
<dbReference type="PANTHER" id="PTHR42781:SF1">
    <property type="entry name" value="THIAMINE IMPORT ATP-BINDING PROTEIN THIQ"/>
    <property type="match status" value="1"/>
</dbReference>
<dbReference type="InterPro" id="IPR003593">
    <property type="entry name" value="AAA+_ATPase"/>
</dbReference>
<reference evidence="9 10" key="1">
    <citation type="journal article" date="2018" name="Int. J. Syst. Evol. Microbiol.">
        <title>Pseudooceanicola lipolyticus sp. nov., a marine alphaproteobacterium, reclassification of Oceanicola flagellatus as Pseudooceanicola flagellatus comb. nov. and emended description of the genus Pseudooceanicola.</title>
        <authorList>
            <person name="Huang M.-M."/>
            <person name="Guo L.-L."/>
            <person name="Wu Y.-H."/>
            <person name="Lai Q.-L."/>
            <person name="Shao Z.-Z."/>
            <person name="Wang C.-S."/>
            <person name="Wu M."/>
            <person name="Xu X.-W."/>
        </authorList>
    </citation>
    <scope>NUCLEOTIDE SEQUENCE [LARGE SCALE GENOMIC DNA]</scope>
    <source>
        <strain evidence="9 10">157</strain>
    </source>
</reference>
<dbReference type="Pfam" id="PF00005">
    <property type="entry name" value="ABC_tran"/>
    <property type="match status" value="1"/>
</dbReference>
<keyword evidence="5 9" id="KW-0067">ATP-binding</keyword>
<dbReference type="InterPro" id="IPR050093">
    <property type="entry name" value="ABC_SmlMolc_Importer"/>
</dbReference>
<dbReference type="InterPro" id="IPR017871">
    <property type="entry name" value="ABC_transporter-like_CS"/>
</dbReference>
<evidence type="ECO:0000256" key="4">
    <source>
        <dbReference type="ARBA" id="ARBA00022741"/>
    </source>
</evidence>
<dbReference type="InterPro" id="IPR027417">
    <property type="entry name" value="P-loop_NTPase"/>
</dbReference>
<dbReference type="PROSITE" id="PS00211">
    <property type="entry name" value="ABC_TRANSPORTER_1"/>
    <property type="match status" value="1"/>
</dbReference>
<evidence type="ECO:0000256" key="2">
    <source>
        <dbReference type="ARBA" id="ARBA00022475"/>
    </source>
</evidence>
<evidence type="ECO:0000256" key="1">
    <source>
        <dbReference type="ARBA" id="ARBA00022448"/>
    </source>
</evidence>
<dbReference type="RefSeq" id="WP_100164625.1">
    <property type="nucleotide sequence ID" value="NZ_PGTB01000189.1"/>
</dbReference>
<dbReference type="OrthoDB" id="9802264at2"/>
<dbReference type="Proteomes" id="UP000231553">
    <property type="component" value="Unassembled WGS sequence"/>
</dbReference>
<protein>
    <submittedName>
        <fullName evidence="9">Thiamine ABC transporter ATP-binding protein</fullName>
    </submittedName>
</protein>
<dbReference type="PROSITE" id="PS50893">
    <property type="entry name" value="ABC_TRANSPORTER_2"/>
    <property type="match status" value="1"/>
</dbReference>
<dbReference type="SMART" id="SM00382">
    <property type="entry name" value="AAA"/>
    <property type="match status" value="1"/>
</dbReference>
<dbReference type="AlphaFoldDB" id="A0A2M8IV26"/>
<dbReference type="InterPro" id="IPR003439">
    <property type="entry name" value="ABC_transporter-like_ATP-bd"/>
</dbReference>
<evidence type="ECO:0000259" key="8">
    <source>
        <dbReference type="PROSITE" id="PS50893"/>
    </source>
</evidence>
<dbReference type="GO" id="GO:0016887">
    <property type="term" value="F:ATP hydrolysis activity"/>
    <property type="evidence" value="ECO:0007669"/>
    <property type="project" value="InterPro"/>
</dbReference>
<keyword evidence="3" id="KW-0997">Cell inner membrane</keyword>
<evidence type="ECO:0000256" key="7">
    <source>
        <dbReference type="ARBA" id="ARBA00023136"/>
    </source>
</evidence>
<feature type="domain" description="ABC transporter" evidence="8">
    <location>
        <begin position="2"/>
        <end position="230"/>
    </location>
</feature>
<sequence length="238" mass="24781">MLRLDAMRAENGGFDLAADLAVEPGRRVAVIGPSGAGKSTLLGAIAGFFPVTAGRITWDGRDITGAAPGARPVAMLFQDGNLFPHLTVAQNVGLGLRPDLRLSAQQHQAVEQALHRVGLNGMAGRKPGALSGGQQSRAALARVLVQARPLLLLDEPFAALGPALKRDMLDLVQALAAETGATLLMVSHDPDDARYIAEQVILVAEGRAEPPVTTATLFADPPEALRRYLGAPGGLPDA</sequence>
<organism evidence="9 10">
    <name type="scientific">Pseudooceanicola lipolyticus</name>
    <dbReference type="NCBI Taxonomy" id="2029104"/>
    <lineage>
        <taxon>Bacteria</taxon>
        <taxon>Pseudomonadati</taxon>
        <taxon>Pseudomonadota</taxon>
        <taxon>Alphaproteobacteria</taxon>
        <taxon>Rhodobacterales</taxon>
        <taxon>Paracoccaceae</taxon>
        <taxon>Pseudooceanicola</taxon>
    </lineage>
</organism>
<dbReference type="Gene3D" id="3.40.50.300">
    <property type="entry name" value="P-loop containing nucleotide triphosphate hydrolases"/>
    <property type="match status" value="1"/>
</dbReference>
<keyword evidence="10" id="KW-1185">Reference proteome</keyword>
<keyword evidence="4" id="KW-0547">Nucleotide-binding</keyword>
<evidence type="ECO:0000256" key="5">
    <source>
        <dbReference type="ARBA" id="ARBA00022840"/>
    </source>
</evidence>
<keyword evidence="2" id="KW-1003">Cell membrane</keyword>
<evidence type="ECO:0000313" key="10">
    <source>
        <dbReference type="Proteomes" id="UP000231553"/>
    </source>
</evidence>
<accession>A0A2M8IV26</accession>
<dbReference type="SUPFAM" id="SSF52540">
    <property type="entry name" value="P-loop containing nucleoside triphosphate hydrolases"/>
    <property type="match status" value="1"/>
</dbReference>
<dbReference type="GO" id="GO:0005524">
    <property type="term" value="F:ATP binding"/>
    <property type="evidence" value="ECO:0007669"/>
    <property type="project" value="UniProtKB-KW"/>
</dbReference>
<dbReference type="PANTHER" id="PTHR42781">
    <property type="entry name" value="SPERMIDINE/PUTRESCINE IMPORT ATP-BINDING PROTEIN POTA"/>
    <property type="match status" value="1"/>
</dbReference>
<evidence type="ECO:0000313" key="9">
    <source>
        <dbReference type="EMBL" id="PJE34386.1"/>
    </source>
</evidence>
<keyword evidence="1" id="KW-0813">Transport</keyword>
<evidence type="ECO:0000256" key="3">
    <source>
        <dbReference type="ARBA" id="ARBA00022519"/>
    </source>
</evidence>